<protein>
    <recommendedName>
        <fullName evidence="5">NAD-dependent protein deacetylase</fullName>
        <ecNumber evidence="5">2.3.1.286</ecNumber>
    </recommendedName>
    <alternativeName>
        <fullName evidence="5">Regulatory protein SIR2 homolog</fullName>
    </alternativeName>
</protein>
<dbReference type="InterPro" id="IPR029035">
    <property type="entry name" value="DHS-like_NAD/FAD-binding_dom"/>
</dbReference>
<evidence type="ECO:0000256" key="1">
    <source>
        <dbReference type="ARBA" id="ARBA00022679"/>
    </source>
</evidence>
<keyword evidence="9" id="KW-1185">Reference proteome</keyword>
<feature type="domain" description="Deacetylase sirtuin-type" evidence="7">
    <location>
        <begin position="5"/>
        <end position="282"/>
    </location>
</feature>
<keyword evidence="2 5" id="KW-0479">Metal-binding</keyword>
<comment type="cofactor">
    <cofactor evidence="5">
        <name>Zn(2+)</name>
        <dbReference type="ChEBI" id="CHEBI:29105"/>
    </cofactor>
    <text evidence="5">Binds 1 zinc ion per subunit.</text>
</comment>
<feature type="binding site" evidence="5 6">
    <location>
        <position position="184"/>
    </location>
    <ligand>
        <name>Zn(2+)</name>
        <dbReference type="ChEBI" id="CHEBI:29105"/>
    </ligand>
</feature>
<comment type="catalytic activity">
    <reaction evidence="5">
        <text>N(6)-acetyl-L-lysyl-[protein] + NAD(+) + H2O = 2''-O-acetyl-ADP-D-ribose + nicotinamide + L-lysyl-[protein]</text>
        <dbReference type="Rhea" id="RHEA:43636"/>
        <dbReference type="Rhea" id="RHEA-COMP:9752"/>
        <dbReference type="Rhea" id="RHEA-COMP:10731"/>
        <dbReference type="ChEBI" id="CHEBI:15377"/>
        <dbReference type="ChEBI" id="CHEBI:17154"/>
        <dbReference type="ChEBI" id="CHEBI:29969"/>
        <dbReference type="ChEBI" id="CHEBI:57540"/>
        <dbReference type="ChEBI" id="CHEBI:61930"/>
        <dbReference type="ChEBI" id="CHEBI:83767"/>
        <dbReference type="EC" id="2.3.1.286"/>
    </reaction>
</comment>
<keyword evidence="1 5" id="KW-0808">Transferase</keyword>
<dbReference type="GO" id="GO:0005737">
    <property type="term" value="C:cytoplasm"/>
    <property type="evidence" value="ECO:0007669"/>
    <property type="project" value="UniProtKB-SubCell"/>
</dbReference>
<dbReference type="HAMAP" id="MF_01967">
    <property type="entry name" value="Sirtuin_ClassII"/>
    <property type="match status" value="1"/>
</dbReference>
<gene>
    <name evidence="5" type="primary">cobB</name>
    <name evidence="8" type="ORF">FHR94_003259</name>
</gene>
<dbReference type="EC" id="2.3.1.286" evidence="5"/>
<dbReference type="InterPro" id="IPR050134">
    <property type="entry name" value="NAD-dep_sirtuin_deacylases"/>
</dbReference>
<dbReference type="Gene3D" id="3.40.50.1220">
    <property type="entry name" value="TPP-binding domain"/>
    <property type="match status" value="1"/>
</dbReference>
<comment type="subcellular location">
    <subcellularLocation>
        <location evidence="5">Cytoplasm</location>
    </subcellularLocation>
</comment>
<evidence type="ECO:0000256" key="4">
    <source>
        <dbReference type="ARBA" id="ARBA00023027"/>
    </source>
</evidence>
<dbReference type="PANTHER" id="PTHR11085">
    <property type="entry name" value="NAD-DEPENDENT PROTEIN DEACYLASE SIRTUIN-5, MITOCHONDRIAL-RELATED"/>
    <property type="match status" value="1"/>
</dbReference>
<evidence type="ECO:0000313" key="9">
    <source>
        <dbReference type="Proteomes" id="UP000547614"/>
    </source>
</evidence>
<comment type="caution">
    <text evidence="5">Lacks conserved residue(s) required for the propagation of feature annotation.</text>
</comment>
<dbReference type="AlphaFoldDB" id="A0A839V8J5"/>
<feature type="binding site" evidence="5">
    <location>
        <begin position="225"/>
        <end position="227"/>
    </location>
    <ligand>
        <name>NAD(+)</name>
        <dbReference type="ChEBI" id="CHEBI:57540"/>
    </ligand>
</feature>
<dbReference type="InterPro" id="IPR026590">
    <property type="entry name" value="Ssirtuin_cat_dom"/>
</dbReference>
<dbReference type="SUPFAM" id="SSF52467">
    <property type="entry name" value="DHS-like NAD/FAD-binding domain"/>
    <property type="match status" value="1"/>
</dbReference>
<sequence>MQQAETAMEHDLGALAAFITAHPRLAVLTGAGVSTASGIPDYRDDRGDWKRPPPMQHQVFMASHAARQRYWARALIGFRTLQEAAPNPAHRALARLEALGHVTGVITQNVDGLHQRAGSRRVIDLHGRADVVRCMGCGARRRRDALHADLEARNPTWLAARAEVGPDGDADLETNFSTFRVPTCMRCGDGIWKPDVVFFGDSVPRAVVEDAFALLADSDALLVVGSSLMVFSGYRFARAAARHGQPIACLNRGRTRADDLYTFKVQAPAEALGTLCERLEAGDGAALSRRPA</sequence>
<evidence type="ECO:0000256" key="2">
    <source>
        <dbReference type="ARBA" id="ARBA00022723"/>
    </source>
</evidence>
<evidence type="ECO:0000259" key="7">
    <source>
        <dbReference type="PROSITE" id="PS50305"/>
    </source>
</evidence>
<keyword evidence="4 5" id="KW-0520">NAD</keyword>
<evidence type="ECO:0000313" key="8">
    <source>
        <dbReference type="EMBL" id="MBB3191983.1"/>
    </source>
</evidence>
<dbReference type="Gene3D" id="3.30.1600.10">
    <property type="entry name" value="SIR2/SIRT2 'Small Domain"/>
    <property type="match status" value="1"/>
</dbReference>
<dbReference type="GO" id="GO:0070403">
    <property type="term" value="F:NAD+ binding"/>
    <property type="evidence" value="ECO:0007669"/>
    <property type="project" value="UniProtKB-UniRule"/>
</dbReference>
<feature type="binding site" evidence="5 6">
    <location>
        <position position="187"/>
    </location>
    <ligand>
        <name>Zn(2+)</name>
        <dbReference type="ChEBI" id="CHEBI:29105"/>
    </ligand>
</feature>
<feature type="binding site" evidence="5">
    <location>
        <position position="269"/>
    </location>
    <ligand>
        <name>NAD(+)</name>
        <dbReference type="ChEBI" id="CHEBI:57540"/>
    </ligand>
</feature>
<keyword evidence="3 5" id="KW-0862">Zinc</keyword>
<feature type="binding site" evidence="5">
    <location>
        <begin position="251"/>
        <end position="253"/>
    </location>
    <ligand>
        <name>NAD(+)</name>
        <dbReference type="ChEBI" id="CHEBI:57540"/>
    </ligand>
</feature>
<accession>A0A839V8J5</accession>
<comment type="caution">
    <text evidence="8">The sequence shown here is derived from an EMBL/GenBank/DDBJ whole genome shotgun (WGS) entry which is preliminary data.</text>
</comment>
<dbReference type="RefSeq" id="WP_183327172.1">
    <property type="nucleotide sequence ID" value="NZ_JACHXP010000020.1"/>
</dbReference>
<proteinExistence type="inferred from homology"/>
<evidence type="ECO:0000256" key="6">
    <source>
        <dbReference type="PROSITE-ProRule" id="PRU00236"/>
    </source>
</evidence>
<reference evidence="8 9" key="1">
    <citation type="submission" date="2020-08" db="EMBL/GenBank/DDBJ databases">
        <title>Genomic Encyclopedia of Type Strains, Phase III (KMG-III): the genomes of soil and plant-associated and newly described type strains.</title>
        <authorList>
            <person name="Whitman W."/>
        </authorList>
    </citation>
    <scope>NUCLEOTIDE SEQUENCE [LARGE SCALE GENOMIC DNA]</scope>
    <source>
        <strain evidence="8 9">CECT 7282</strain>
    </source>
</reference>
<feature type="binding site" evidence="5">
    <location>
        <begin position="108"/>
        <end position="111"/>
    </location>
    <ligand>
        <name>NAD(+)</name>
        <dbReference type="ChEBI" id="CHEBI:57540"/>
    </ligand>
</feature>
<dbReference type="GO" id="GO:0017136">
    <property type="term" value="F:histone deacetylase activity, NAD-dependent"/>
    <property type="evidence" value="ECO:0007669"/>
    <property type="project" value="TreeGrafter"/>
</dbReference>
<dbReference type="PROSITE" id="PS50305">
    <property type="entry name" value="SIRTUIN"/>
    <property type="match status" value="1"/>
</dbReference>
<organism evidence="8 9">
    <name type="scientific">Halomonas cerina</name>
    <dbReference type="NCBI Taxonomy" id="447424"/>
    <lineage>
        <taxon>Bacteria</taxon>
        <taxon>Pseudomonadati</taxon>
        <taxon>Pseudomonadota</taxon>
        <taxon>Gammaproteobacteria</taxon>
        <taxon>Oceanospirillales</taxon>
        <taxon>Halomonadaceae</taxon>
        <taxon>Halomonas</taxon>
    </lineage>
</organism>
<dbReference type="EMBL" id="JACHXP010000020">
    <property type="protein sequence ID" value="MBB3191983.1"/>
    <property type="molecule type" value="Genomic_DNA"/>
</dbReference>
<feature type="binding site" evidence="5 6">
    <location>
        <position position="137"/>
    </location>
    <ligand>
        <name>Zn(2+)</name>
        <dbReference type="ChEBI" id="CHEBI:29105"/>
    </ligand>
</feature>
<evidence type="ECO:0000256" key="5">
    <source>
        <dbReference type="HAMAP-Rule" id="MF_01967"/>
    </source>
</evidence>
<comment type="function">
    <text evidence="5">NAD-dependent protein deacetylase which modulates the activities of several enzymes which are inactive in their acetylated form.</text>
</comment>
<comment type="similarity">
    <text evidence="5">Belongs to the sirtuin family. Class II subfamily.</text>
</comment>
<dbReference type="InterPro" id="IPR026587">
    <property type="entry name" value="Sirtuin_class_II"/>
</dbReference>
<evidence type="ECO:0000256" key="3">
    <source>
        <dbReference type="ARBA" id="ARBA00022833"/>
    </source>
</evidence>
<dbReference type="Pfam" id="PF02146">
    <property type="entry name" value="SIR2"/>
    <property type="match status" value="1"/>
</dbReference>
<dbReference type="InterPro" id="IPR026591">
    <property type="entry name" value="Sirtuin_cat_small_dom_sf"/>
</dbReference>
<name>A0A839V8J5_9GAMM</name>
<dbReference type="InterPro" id="IPR003000">
    <property type="entry name" value="Sirtuin"/>
</dbReference>
<dbReference type="NCBIfam" id="NF003738">
    <property type="entry name" value="PRK05333.1"/>
    <property type="match status" value="1"/>
</dbReference>
<dbReference type="Proteomes" id="UP000547614">
    <property type="component" value="Unassembled WGS sequence"/>
</dbReference>
<keyword evidence="5" id="KW-0963">Cytoplasm</keyword>
<dbReference type="PANTHER" id="PTHR11085:SF10">
    <property type="entry name" value="NAD-DEPENDENT PROTEIN DEACYLASE SIRTUIN-5, MITOCHONDRIAL-RELATED"/>
    <property type="match status" value="1"/>
</dbReference>
<dbReference type="GO" id="GO:0008270">
    <property type="term" value="F:zinc ion binding"/>
    <property type="evidence" value="ECO:0007669"/>
    <property type="project" value="UniProtKB-UniRule"/>
</dbReference>
<feature type="active site" description="Proton acceptor" evidence="5 6">
    <location>
        <position position="126"/>
    </location>
</feature>
<feature type="binding site" evidence="5 6">
    <location>
        <position position="134"/>
    </location>
    <ligand>
        <name>Zn(2+)</name>
        <dbReference type="ChEBI" id="CHEBI:29105"/>
    </ligand>
</feature>